<evidence type="ECO:0000313" key="2">
    <source>
        <dbReference type="EnsemblPlants" id="KEH35995"/>
    </source>
</evidence>
<reference evidence="1 3" key="2">
    <citation type="journal article" date="2014" name="BMC Genomics">
        <title>An improved genome release (version Mt4.0) for the model legume Medicago truncatula.</title>
        <authorList>
            <person name="Tang H."/>
            <person name="Krishnakumar V."/>
            <person name="Bidwell S."/>
            <person name="Rosen B."/>
            <person name="Chan A."/>
            <person name="Zhou S."/>
            <person name="Gentzbittel L."/>
            <person name="Childs K.L."/>
            <person name="Yandell M."/>
            <person name="Gundlach H."/>
            <person name="Mayer K.F."/>
            <person name="Schwartz D.C."/>
            <person name="Town C.D."/>
        </authorList>
    </citation>
    <scope>GENOME REANNOTATION</scope>
    <source>
        <strain evidence="1">A17</strain>
        <strain evidence="2 3">cv. Jemalong A17</strain>
    </source>
</reference>
<protein>
    <submittedName>
        <fullName evidence="1 2">Uncharacterized protein</fullName>
    </submittedName>
</protein>
<reference evidence="1 3" key="1">
    <citation type="journal article" date="2011" name="Nature">
        <title>The Medicago genome provides insight into the evolution of rhizobial symbioses.</title>
        <authorList>
            <person name="Young N.D."/>
            <person name="Debelle F."/>
            <person name="Oldroyd G.E."/>
            <person name="Geurts R."/>
            <person name="Cannon S.B."/>
            <person name="Udvardi M.K."/>
            <person name="Benedito V.A."/>
            <person name="Mayer K.F."/>
            <person name="Gouzy J."/>
            <person name="Schoof H."/>
            <person name="Van de Peer Y."/>
            <person name="Proost S."/>
            <person name="Cook D.R."/>
            <person name="Meyers B.C."/>
            <person name="Spannagl M."/>
            <person name="Cheung F."/>
            <person name="De Mita S."/>
            <person name="Krishnakumar V."/>
            <person name="Gundlach H."/>
            <person name="Zhou S."/>
            <person name="Mudge J."/>
            <person name="Bharti A.K."/>
            <person name="Murray J.D."/>
            <person name="Naoumkina M.A."/>
            <person name="Rosen B."/>
            <person name="Silverstein K.A."/>
            <person name="Tang H."/>
            <person name="Rombauts S."/>
            <person name="Zhao P.X."/>
            <person name="Zhou P."/>
            <person name="Barbe V."/>
            <person name="Bardou P."/>
            <person name="Bechner M."/>
            <person name="Bellec A."/>
            <person name="Berger A."/>
            <person name="Berges H."/>
            <person name="Bidwell S."/>
            <person name="Bisseling T."/>
            <person name="Choisne N."/>
            <person name="Couloux A."/>
            <person name="Denny R."/>
            <person name="Deshpande S."/>
            <person name="Dai X."/>
            <person name="Doyle J.J."/>
            <person name="Dudez A.M."/>
            <person name="Farmer A.D."/>
            <person name="Fouteau S."/>
            <person name="Franken C."/>
            <person name="Gibelin C."/>
            <person name="Gish J."/>
            <person name="Goldstein S."/>
            <person name="Gonzalez A.J."/>
            <person name="Green P.J."/>
            <person name="Hallab A."/>
            <person name="Hartog M."/>
            <person name="Hua A."/>
            <person name="Humphray S.J."/>
            <person name="Jeong D.H."/>
            <person name="Jing Y."/>
            <person name="Jocker A."/>
            <person name="Kenton S.M."/>
            <person name="Kim D.J."/>
            <person name="Klee K."/>
            <person name="Lai H."/>
            <person name="Lang C."/>
            <person name="Lin S."/>
            <person name="Macmil S.L."/>
            <person name="Magdelenat G."/>
            <person name="Matthews L."/>
            <person name="McCorrison J."/>
            <person name="Monaghan E.L."/>
            <person name="Mun J.H."/>
            <person name="Najar F.Z."/>
            <person name="Nicholson C."/>
            <person name="Noirot C."/>
            <person name="O'Bleness M."/>
            <person name="Paule C.R."/>
            <person name="Poulain J."/>
            <person name="Prion F."/>
            <person name="Qin B."/>
            <person name="Qu C."/>
            <person name="Retzel E.F."/>
            <person name="Riddle C."/>
            <person name="Sallet E."/>
            <person name="Samain S."/>
            <person name="Samson N."/>
            <person name="Sanders I."/>
            <person name="Saurat O."/>
            <person name="Scarpelli C."/>
            <person name="Schiex T."/>
            <person name="Segurens B."/>
            <person name="Severin A.J."/>
            <person name="Sherrier D.J."/>
            <person name="Shi R."/>
            <person name="Sims S."/>
            <person name="Singer S.R."/>
            <person name="Sinharoy S."/>
            <person name="Sterck L."/>
            <person name="Viollet A."/>
            <person name="Wang B.B."/>
            <person name="Wang K."/>
            <person name="Wang M."/>
            <person name="Wang X."/>
            <person name="Warfsmann J."/>
            <person name="Weissenbach J."/>
            <person name="White D.D."/>
            <person name="White J.D."/>
            <person name="Wiley G.B."/>
            <person name="Wincker P."/>
            <person name="Xing Y."/>
            <person name="Yang L."/>
            <person name="Yao Z."/>
            <person name="Ying F."/>
            <person name="Zhai J."/>
            <person name="Zhou L."/>
            <person name="Zuber A."/>
            <person name="Denarie J."/>
            <person name="Dixon R.A."/>
            <person name="May G.D."/>
            <person name="Schwartz D.C."/>
            <person name="Rogers J."/>
            <person name="Quetier F."/>
            <person name="Town C.D."/>
            <person name="Roe B.A."/>
        </authorList>
    </citation>
    <scope>NUCLEOTIDE SEQUENCE [LARGE SCALE GENOMIC DNA]</scope>
    <source>
        <strain evidence="1">A17</strain>
        <strain evidence="2 3">cv. Jemalong A17</strain>
    </source>
</reference>
<name>G7ZWP2_MEDTR</name>
<evidence type="ECO:0000313" key="3">
    <source>
        <dbReference type="Proteomes" id="UP000002051"/>
    </source>
</evidence>
<keyword evidence="3" id="KW-1185">Reference proteome</keyword>
<dbReference type="Proteomes" id="UP000002051">
    <property type="component" value="Chromosome 3"/>
</dbReference>
<dbReference type="EnsemblPlants" id="KEH35995">
    <property type="protein sequence ID" value="KEH35995"/>
    <property type="gene ID" value="MTR_3g109990"/>
</dbReference>
<dbReference type="HOGENOM" id="CLU_941266_0_0_1"/>
<proteinExistence type="predicted"/>
<dbReference type="AlphaFoldDB" id="G7ZWP2"/>
<reference evidence="2" key="3">
    <citation type="submission" date="2015-04" db="UniProtKB">
        <authorList>
            <consortium name="EnsemblPlants"/>
        </authorList>
    </citation>
    <scope>IDENTIFICATION</scope>
    <source>
        <strain evidence="2">cv. Jemalong A17</strain>
    </source>
</reference>
<dbReference type="EMBL" id="CM001219">
    <property type="protein sequence ID" value="KEH35995.1"/>
    <property type="molecule type" value="Genomic_DNA"/>
</dbReference>
<dbReference type="PaxDb" id="3880-AES83630"/>
<sequence>MRNHAIILRFTCSRYEDVDVEGHMIGRIRISRCEIEHLFDDVTSRDCLPQNQYREKDFREWRRTSLNERVVLVSAIPMEEEHVKNQDSVSQFVFGGFGLLSWCCWLLSWCYHSPVGGSLAGFDCWLASRGLAVAAVWLFSAAVSWDSREVQSDWQQQHAKHTASAANSSTDNFSSAIGVPRWTEPANRDIKCGFISTREVMLPNKKRKTNGGGHPLSDISNVDNSIHRKNVAPKSHLTRISSVAPEKFVITSRINHPILDEYATPYANENPNRRMCNDEMKEPYVHCARDFWISNH</sequence>
<evidence type="ECO:0000313" key="1">
    <source>
        <dbReference type="EMBL" id="KEH35995.1"/>
    </source>
</evidence>
<organism evidence="1 3">
    <name type="scientific">Medicago truncatula</name>
    <name type="common">Barrel medic</name>
    <name type="synonym">Medicago tribuloides</name>
    <dbReference type="NCBI Taxonomy" id="3880"/>
    <lineage>
        <taxon>Eukaryota</taxon>
        <taxon>Viridiplantae</taxon>
        <taxon>Streptophyta</taxon>
        <taxon>Embryophyta</taxon>
        <taxon>Tracheophyta</taxon>
        <taxon>Spermatophyta</taxon>
        <taxon>Magnoliopsida</taxon>
        <taxon>eudicotyledons</taxon>
        <taxon>Gunneridae</taxon>
        <taxon>Pentapetalae</taxon>
        <taxon>rosids</taxon>
        <taxon>fabids</taxon>
        <taxon>Fabales</taxon>
        <taxon>Fabaceae</taxon>
        <taxon>Papilionoideae</taxon>
        <taxon>50 kb inversion clade</taxon>
        <taxon>NPAAA clade</taxon>
        <taxon>Hologalegina</taxon>
        <taxon>IRL clade</taxon>
        <taxon>Trifolieae</taxon>
        <taxon>Medicago</taxon>
    </lineage>
</organism>
<accession>G7ZWP2</accession>
<gene>
    <name evidence="1" type="ordered locus">MTR_3g109990</name>
</gene>